<reference evidence="1 2" key="1">
    <citation type="submission" date="2016-10" db="EMBL/GenBank/DDBJ databases">
        <authorList>
            <person name="de Groot N.N."/>
        </authorList>
    </citation>
    <scope>NUCLEOTIDE SEQUENCE [LARGE SCALE GENOMIC DNA]</scope>
    <source>
        <strain evidence="1 2">DSM 23609</strain>
    </source>
</reference>
<evidence type="ECO:0000313" key="2">
    <source>
        <dbReference type="Proteomes" id="UP000199771"/>
    </source>
</evidence>
<name>A0A1I2J8V7_9GAMM</name>
<keyword evidence="2" id="KW-1185">Reference proteome</keyword>
<dbReference type="AlphaFoldDB" id="A0A1I2J8V7"/>
<organism evidence="1 2">
    <name type="scientific">Fontimonas thermophila</name>
    <dbReference type="NCBI Taxonomy" id="1076937"/>
    <lineage>
        <taxon>Bacteria</taxon>
        <taxon>Pseudomonadati</taxon>
        <taxon>Pseudomonadota</taxon>
        <taxon>Gammaproteobacteria</taxon>
        <taxon>Nevskiales</taxon>
        <taxon>Nevskiaceae</taxon>
        <taxon>Fontimonas</taxon>
    </lineage>
</organism>
<accession>A0A1I2J8V7</accession>
<evidence type="ECO:0000313" key="1">
    <source>
        <dbReference type="EMBL" id="SFF50430.1"/>
    </source>
</evidence>
<sequence length="150" mass="16763">MGVTSSPQEVLHTGFDARGFLEALRNRVLRVTLAMRPGVQRLELAIEVFWYAALETKAGEQPVPWSTYARPDHPQRGLLVPVRLMLRSELIHCGIARPDSILDEVMGRLLAVAQEEARLGRAQPALRERFFAWLRATVRTASPLAVEPVG</sequence>
<proteinExistence type="predicted"/>
<dbReference type="EMBL" id="FOOC01000006">
    <property type="protein sequence ID" value="SFF50430.1"/>
    <property type="molecule type" value="Genomic_DNA"/>
</dbReference>
<gene>
    <name evidence="1" type="ORF">SAMN04488120_10616</name>
</gene>
<protein>
    <submittedName>
        <fullName evidence="1">Uncharacterized protein</fullName>
    </submittedName>
</protein>
<dbReference type="STRING" id="1076937.SAMN04488120_10616"/>
<dbReference type="Proteomes" id="UP000199771">
    <property type="component" value="Unassembled WGS sequence"/>
</dbReference>